<evidence type="ECO:0008006" key="4">
    <source>
        <dbReference type="Google" id="ProtNLM"/>
    </source>
</evidence>
<reference evidence="2 3" key="1">
    <citation type="submission" date="2024-02" db="EMBL/GenBank/DDBJ databases">
        <title>Herpetosiphon gulosus NBRC 112829.</title>
        <authorList>
            <person name="Ichikawa N."/>
            <person name="Katano-Makiyama Y."/>
            <person name="Hidaka K."/>
        </authorList>
    </citation>
    <scope>NUCLEOTIDE SEQUENCE [LARGE SCALE GENOMIC DNA]</scope>
    <source>
        <strain evidence="2 3">NBRC 112829</strain>
    </source>
</reference>
<evidence type="ECO:0000313" key="2">
    <source>
        <dbReference type="EMBL" id="GAA5529756.1"/>
    </source>
</evidence>
<dbReference type="EMBL" id="BAABRU010000013">
    <property type="protein sequence ID" value="GAA5529756.1"/>
    <property type="molecule type" value="Genomic_DNA"/>
</dbReference>
<feature type="chain" id="PRO_5046140098" description="Alpha-L-rhamnosidase six-hairpin glycosidase domain-containing protein" evidence="1">
    <location>
        <begin position="23"/>
        <end position="804"/>
    </location>
</feature>
<protein>
    <recommendedName>
        <fullName evidence="4">Alpha-L-rhamnosidase six-hairpin glycosidase domain-containing protein</fullName>
    </recommendedName>
</protein>
<name>A0ABP9X2Y7_9CHLR</name>
<feature type="signal peptide" evidence="1">
    <location>
        <begin position="1"/>
        <end position="22"/>
    </location>
</feature>
<dbReference type="Proteomes" id="UP001428290">
    <property type="component" value="Unassembled WGS sequence"/>
</dbReference>
<dbReference type="Gene3D" id="1.50.10.10">
    <property type="match status" value="1"/>
</dbReference>
<comment type="caution">
    <text evidence="2">The sequence shown here is derived from an EMBL/GenBank/DDBJ whole genome shotgun (WGS) entry which is preliminary data.</text>
</comment>
<accession>A0ABP9X2Y7</accession>
<dbReference type="InterPro" id="IPR012341">
    <property type="entry name" value="6hp_glycosidase-like_sf"/>
</dbReference>
<evidence type="ECO:0000313" key="3">
    <source>
        <dbReference type="Proteomes" id="UP001428290"/>
    </source>
</evidence>
<proteinExistence type="predicted"/>
<evidence type="ECO:0000256" key="1">
    <source>
        <dbReference type="SAM" id="SignalP"/>
    </source>
</evidence>
<dbReference type="SUPFAM" id="SSF48208">
    <property type="entry name" value="Six-hairpin glycosidases"/>
    <property type="match status" value="1"/>
</dbReference>
<gene>
    <name evidence="2" type="ORF">Hgul01_03570</name>
</gene>
<dbReference type="InterPro" id="IPR008928">
    <property type="entry name" value="6-hairpin_glycosidase_sf"/>
</dbReference>
<keyword evidence="1" id="KW-0732">Signal</keyword>
<keyword evidence="3" id="KW-1185">Reference proteome</keyword>
<organism evidence="2 3">
    <name type="scientific">Herpetosiphon gulosus</name>
    <dbReference type="NCBI Taxonomy" id="1973496"/>
    <lineage>
        <taxon>Bacteria</taxon>
        <taxon>Bacillati</taxon>
        <taxon>Chloroflexota</taxon>
        <taxon>Chloroflexia</taxon>
        <taxon>Herpetosiphonales</taxon>
        <taxon>Herpetosiphonaceae</taxon>
        <taxon>Herpetosiphon</taxon>
    </lineage>
</organism>
<sequence>MRRVFCWLGCLLIGLSFVPSHASPVAAKYQVQAEFQQFWQANGGAAVFGQPVSEALWFDGQLVQYFENQRLHLVNNQVVPAKLGLELFQASRRTWQNQRQYRPTSQCLWVKTTERSICQPFRGYWQANGEASRLGNPITETVTETNPLTGQQQTMQYFEQQLLINTNQQITLSPLGRWQADWLLNGTRQASPIRANLTGPSQPLKPLDQLEIQIDVGNYNGPANLRIFDSAGQLETSQTFNLTGQSQTTRLKAQGALGQHYAVLLIEGKVAAINSNIYQLDATTSVQTGVAAYDTLPNKVRSFLRNDLSIYQYQGYTIRGYRSPDSYLIWLRDHVHQGLGYRYFEQDMTSTLDYFRREQKPNGAFDDYFAMLGGAPVQGRTAVEADLEYLFVQGVYQAWQATGDTSWMLEQKPAMLRGINYSLSDPQRWNPTLQLIRRPYTIDTWDFEYGGPTIAPDGKTSPRHWIDEKTRFGIMHGDNTGMAHGLYLLSQLEITQANFEQATQWLVRSQQLTKQLNQVAWNGKFYTHNVLEQPFDIPELDEARQLSLSNSYALNRYGMEASKALAIIDEYYQRRVADSSNLSSEWFSIDPPFPAESFGTLPGWGNVPGEYVNGGRMPLVGGELARGAFRWGQPAYGFDILRRYAQMIEAQGGSYLWYYPVGNPGISGPDTLATDGWGSTAMLAALIEGAAGITDQSALYQQAMLSPRWIVEPDVQQAHVTARYAASQGYVSYRWQRQARGFQLDFTGSGEQVTLQLLLPNDAPQQVNLTINGLPSFGHERTIGPSRYLELRLTKATGSVVVSW</sequence>